<keyword evidence="2" id="KW-1185">Reference proteome</keyword>
<evidence type="ECO:0000313" key="2">
    <source>
        <dbReference type="Proteomes" id="UP001434883"/>
    </source>
</evidence>
<name>A0ABV0QXE4_9TELE</name>
<dbReference type="Proteomes" id="UP001434883">
    <property type="component" value="Unassembled WGS sequence"/>
</dbReference>
<sequence length="109" mass="12454">MVVPASRLSFIFVIQCQLRRRGRGAVQPFRNGDTTMRRCNMQTCFLFYSSTAPKRVSDAGWRSIRVFEMTEEGERVLFLRGLRHPRMGIEMDCCADLSLVFAADSGINI</sequence>
<evidence type="ECO:0008006" key="3">
    <source>
        <dbReference type="Google" id="ProtNLM"/>
    </source>
</evidence>
<proteinExistence type="predicted"/>
<comment type="caution">
    <text evidence="1">The sequence shown here is derived from an EMBL/GenBank/DDBJ whole genome shotgun (WGS) entry which is preliminary data.</text>
</comment>
<dbReference type="EMBL" id="JAHRIN010026157">
    <property type="protein sequence ID" value="MEQ2200524.1"/>
    <property type="molecule type" value="Genomic_DNA"/>
</dbReference>
<protein>
    <recommendedName>
        <fullName evidence="3">Secreted protein</fullName>
    </recommendedName>
</protein>
<gene>
    <name evidence="1" type="ORF">XENOCAPTIV_030528</name>
</gene>
<organism evidence="1 2">
    <name type="scientific">Xenoophorus captivus</name>
    <dbReference type="NCBI Taxonomy" id="1517983"/>
    <lineage>
        <taxon>Eukaryota</taxon>
        <taxon>Metazoa</taxon>
        <taxon>Chordata</taxon>
        <taxon>Craniata</taxon>
        <taxon>Vertebrata</taxon>
        <taxon>Euteleostomi</taxon>
        <taxon>Actinopterygii</taxon>
        <taxon>Neopterygii</taxon>
        <taxon>Teleostei</taxon>
        <taxon>Neoteleostei</taxon>
        <taxon>Acanthomorphata</taxon>
        <taxon>Ovalentaria</taxon>
        <taxon>Atherinomorphae</taxon>
        <taxon>Cyprinodontiformes</taxon>
        <taxon>Goodeidae</taxon>
        <taxon>Xenoophorus</taxon>
    </lineage>
</organism>
<evidence type="ECO:0000313" key="1">
    <source>
        <dbReference type="EMBL" id="MEQ2200524.1"/>
    </source>
</evidence>
<reference evidence="1 2" key="1">
    <citation type="submission" date="2021-06" db="EMBL/GenBank/DDBJ databases">
        <authorList>
            <person name="Palmer J.M."/>
        </authorList>
    </citation>
    <scope>NUCLEOTIDE SEQUENCE [LARGE SCALE GENOMIC DNA]</scope>
    <source>
        <strain evidence="1 2">XC_2019</strain>
        <tissue evidence="1">Muscle</tissue>
    </source>
</reference>
<accession>A0ABV0QXE4</accession>